<evidence type="ECO:0000313" key="2">
    <source>
        <dbReference type="Proteomes" id="UP001229421"/>
    </source>
</evidence>
<accession>A0AAD8K0H8</accession>
<comment type="caution">
    <text evidence="1">The sequence shown here is derived from an EMBL/GenBank/DDBJ whole genome shotgun (WGS) entry which is preliminary data.</text>
</comment>
<dbReference type="AlphaFoldDB" id="A0AAD8K0H8"/>
<organism evidence="1 2">
    <name type="scientific">Tagetes erecta</name>
    <name type="common">African marigold</name>
    <dbReference type="NCBI Taxonomy" id="13708"/>
    <lineage>
        <taxon>Eukaryota</taxon>
        <taxon>Viridiplantae</taxon>
        <taxon>Streptophyta</taxon>
        <taxon>Embryophyta</taxon>
        <taxon>Tracheophyta</taxon>
        <taxon>Spermatophyta</taxon>
        <taxon>Magnoliopsida</taxon>
        <taxon>eudicotyledons</taxon>
        <taxon>Gunneridae</taxon>
        <taxon>Pentapetalae</taxon>
        <taxon>asterids</taxon>
        <taxon>campanulids</taxon>
        <taxon>Asterales</taxon>
        <taxon>Asteraceae</taxon>
        <taxon>Asteroideae</taxon>
        <taxon>Heliantheae alliance</taxon>
        <taxon>Tageteae</taxon>
        <taxon>Tagetes</taxon>
    </lineage>
</organism>
<keyword evidence="2" id="KW-1185">Reference proteome</keyword>
<name>A0AAD8K0H8_TARER</name>
<reference evidence="1" key="1">
    <citation type="journal article" date="2023" name="bioRxiv">
        <title>Improved chromosome-level genome assembly for marigold (Tagetes erecta).</title>
        <authorList>
            <person name="Jiang F."/>
            <person name="Yuan L."/>
            <person name="Wang S."/>
            <person name="Wang H."/>
            <person name="Xu D."/>
            <person name="Wang A."/>
            <person name="Fan W."/>
        </authorList>
    </citation>
    <scope>NUCLEOTIDE SEQUENCE</scope>
    <source>
        <strain evidence="1">WSJ</strain>
        <tissue evidence="1">Leaf</tissue>
    </source>
</reference>
<proteinExistence type="predicted"/>
<dbReference type="EMBL" id="JAUHHV010000010">
    <property type="protein sequence ID" value="KAK1410890.1"/>
    <property type="molecule type" value="Genomic_DNA"/>
</dbReference>
<evidence type="ECO:0000313" key="1">
    <source>
        <dbReference type="EMBL" id="KAK1410890.1"/>
    </source>
</evidence>
<protein>
    <submittedName>
        <fullName evidence="1">Uncharacterized protein</fullName>
    </submittedName>
</protein>
<gene>
    <name evidence="1" type="ORF">QVD17_37432</name>
</gene>
<dbReference type="Proteomes" id="UP001229421">
    <property type="component" value="Unassembled WGS sequence"/>
</dbReference>
<sequence>MVYTIWAIRQFDDLGFDPTEVYAFGDTCTMSMVDFDLRVDGKQIMDSKKSTEKTMIAADKINRGNEDEINSADIVELQRYLTEG</sequence>